<feature type="transmembrane region" description="Helical" evidence="7">
    <location>
        <begin position="41"/>
        <end position="66"/>
    </location>
</feature>
<keyword evidence="10" id="KW-1185">Reference proteome</keyword>
<dbReference type="GO" id="GO:0022857">
    <property type="term" value="F:transmembrane transporter activity"/>
    <property type="evidence" value="ECO:0007669"/>
    <property type="project" value="InterPro"/>
</dbReference>
<feature type="transmembrane region" description="Helical" evidence="7">
    <location>
        <begin position="230"/>
        <end position="247"/>
    </location>
</feature>
<dbReference type="Gene3D" id="1.20.1250.20">
    <property type="entry name" value="MFS general substrate transporter like domains"/>
    <property type="match status" value="1"/>
</dbReference>
<feature type="transmembrane region" description="Helical" evidence="7">
    <location>
        <begin position="12"/>
        <end position="35"/>
    </location>
</feature>
<reference evidence="10" key="1">
    <citation type="submission" date="2016-10" db="EMBL/GenBank/DDBJ databases">
        <authorList>
            <person name="Varghese N."/>
            <person name="Submissions S."/>
        </authorList>
    </citation>
    <scope>NUCLEOTIDE SEQUENCE [LARGE SCALE GENOMIC DNA]</scope>
    <source>
        <strain evidence="10">DSM 45237</strain>
    </source>
</reference>
<dbReference type="InterPro" id="IPR011701">
    <property type="entry name" value="MFS"/>
</dbReference>
<feature type="transmembrane region" description="Helical" evidence="7">
    <location>
        <begin position="204"/>
        <end position="224"/>
    </location>
</feature>
<organism evidence="9 10">
    <name type="scientific">Jiangella alba</name>
    <dbReference type="NCBI Taxonomy" id="561176"/>
    <lineage>
        <taxon>Bacteria</taxon>
        <taxon>Bacillati</taxon>
        <taxon>Actinomycetota</taxon>
        <taxon>Actinomycetes</taxon>
        <taxon>Jiangellales</taxon>
        <taxon>Jiangellaceae</taxon>
        <taxon>Jiangella</taxon>
    </lineage>
</organism>
<protein>
    <submittedName>
        <fullName evidence="9">Predicted arabinose efflux permease, MFS family</fullName>
    </submittedName>
</protein>
<feature type="transmembrane region" description="Helical" evidence="7">
    <location>
        <begin position="398"/>
        <end position="418"/>
    </location>
</feature>
<evidence type="ECO:0000313" key="10">
    <source>
        <dbReference type="Proteomes" id="UP000181980"/>
    </source>
</evidence>
<proteinExistence type="predicted"/>
<evidence type="ECO:0000259" key="8">
    <source>
        <dbReference type="PROSITE" id="PS50850"/>
    </source>
</evidence>
<feature type="transmembrane region" description="Helical" evidence="7">
    <location>
        <begin position="359"/>
        <end position="386"/>
    </location>
</feature>
<dbReference type="PANTHER" id="PTHR42718:SF46">
    <property type="entry name" value="BLR6921 PROTEIN"/>
    <property type="match status" value="1"/>
</dbReference>
<evidence type="ECO:0000313" key="9">
    <source>
        <dbReference type="EMBL" id="SEF15341.1"/>
    </source>
</evidence>
<dbReference type="OrthoDB" id="3281800at2"/>
<feature type="transmembrane region" description="Helical" evidence="7">
    <location>
        <begin position="304"/>
        <end position="323"/>
    </location>
</feature>
<feature type="transmembrane region" description="Helical" evidence="7">
    <location>
        <begin position="136"/>
        <end position="164"/>
    </location>
</feature>
<dbReference type="EMBL" id="FNUC01000004">
    <property type="protein sequence ID" value="SEF15341.1"/>
    <property type="molecule type" value="Genomic_DNA"/>
</dbReference>
<dbReference type="Proteomes" id="UP000181980">
    <property type="component" value="Unassembled WGS sequence"/>
</dbReference>
<dbReference type="PROSITE" id="PS50850">
    <property type="entry name" value="MFS"/>
    <property type="match status" value="1"/>
</dbReference>
<keyword evidence="4 7" id="KW-0812">Transmembrane</keyword>
<dbReference type="PANTHER" id="PTHR42718">
    <property type="entry name" value="MAJOR FACILITATOR SUPERFAMILY MULTIDRUG TRANSPORTER MFSC"/>
    <property type="match status" value="1"/>
</dbReference>
<feature type="domain" description="Major facilitator superfamily (MFS) profile" evidence="8">
    <location>
        <begin position="12"/>
        <end position="452"/>
    </location>
</feature>
<feature type="transmembrane region" description="Helical" evidence="7">
    <location>
        <begin position="78"/>
        <end position="97"/>
    </location>
</feature>
<keyword evidence="3" id="KW-1003">Cell membrane</keyword>
<dbReference type="AlphaFoldDB" id="A0A1H5PQG2"/>
<evidence type="ECO:0000256" key="2">
    <source>
        <dbReference type="ARBA" id="ARBA00022448"/>
    </source>
</evidence>
<feature type="transmembrane region" description="Helical" evidence="7">
    <location>
        <begin position="335"/>
        <end position="353"/>
    </location>
</feature>
<comment type="subcellular location">
    <subcellularLocation>
        <location evidence="1">Cell membrane</location>
        <topology evidence="1">Multi-pass membrane protein</topology>
    </subcellularLocation>
</comment>
<evidence type="ECO:0000256" key="4">
    <source>
        <dbReference type="ARBA" id="ARBA00022692"/>
    </source>
</evidence>
<feature type="transmembrane region" description="Helical" evidence="7">
    <location>
        <begin position="268"/>
        <end position="292"/>
    </location>
</feature>
<accession>A0A1H5PQG2</accession>
<keyword evidence="5 7" id="KW-1133">Transmembrane helix</keyword>
<evidence type="ECO:0000256" key="7">
    <source>
        <dbReference type="SAM" id="Phobius"/>
    </source>
</evidence>
<feature type="transmembrane region" description="Helical" evidence="7">
    <location>
        <begin position="103"/>
        <end position="124"/>
    </location>
</feature>
<dbReference type="Gene3D" id="1.20.1720.10">
    <property type="entry name" value="Multidrug resistance protein D"/>
    <property type="match status" value="1"/>
</dbReference>
<feature type="transmembrane region" description="Helical" evidence="7">
    <location>
        <begin position="430"/>
        <end position="449"/>
    </location>
</feature>
<name>A0A1H5PQG2_9ACTN</name>
<dbReference type="GO" id="GO:0005886">
    <property type="term" value="C:plasma membrane"/>
    <property type="evidence" value="ECO:0007669"/>
    <property type="project" value="UniProtKB-SubCell"/>
</dbReference>
<evidence type="ECO:0000256" key="3">
    <source>
        <dbReference type="ARBA" id="ARBA00022475"/>
    </source>
</evidence>
<dbReference type="RefSeq" id="WP_069109230.1">
    <property type="nucleotide sequence ID" value="NZ_FNUC01000004.1"/>
</dbReference>
<dbReference type="InterPro" id="IPR020846">
    <property type="entry name" value="MFS_dom"/>
</dbReference>
<evidence type="ECO:0000256" key="1">
    <source>
        <dbReference type="ARBA" id="ARBA00004651"/>
    </source>
</evidence>
<dbReference type="STRING" id="561176.SAMN04488561_4927"/>
<keyword evidence="2" id="KW-0813">Transport</keyword>
<sequence>MTQRPGGVSNRLLLTLSLGTVLNPLNSSMIAVALVSLQREFGVSIATSTWLASGFYVVAAVCQPLMGRLADQLGARRLFIGGLVLMGAASALAPLAPDFGWLLVVRLVQAAATSTAYPSALILVRSAGGDGIGPPARALAVLSVAASGSAALGPVLGGLLVAVAGWEAVFLVNVPVTLAGIVLAVRVLAGVPVERGPRIGLRELDLPGIALFSGALVALIFGVLSLADRPLWWLAPVVVALGALLVWRERSVAQPFLDVRGLVANRALRTVLAQQGGINLVFYCIFFGMPIWLEQVRGFDPATVGLLVLPTTLLSMLVTPMTARAIRRHGSTGPRLLGLGLLVVAAAALQLLGDDTSVVLLLGIAVLLGVPNGVTNLSLQTALYAAAPAGRMGASAGLFQTFRYLGAIAATSILGVILEQNLSTGGLHDVGLLITGVAVVLFVLGLFAARRR</sequence>
<dbReference type="Pfam" id="PF07690">
    <property type="entry name" value="MFS_1"/>
    <property type="match status" value="1"/>
</dbReference>
<evidence type="ECO:0000256" key="6">
    <source>
        <dbReference type="ARBA" id="ARBA00023136"/>
    </source>
</evidence>
<dbReference type="InterPro" id="IPR036259">
    <property type="entry name" value="MFS_trans_sf"/>
</dbReference>
<gene>
    <name evidence="9" type="ORF">SAMN04488561_4927</name>
</gene>
<dbReference type="SUPFAM" id="SSF103473">
    <property type="entry name" value="MFS general substrate transporter"/>
    <property type="match status" value="1"/>
</dbReference>
<feature type="transmembrane region" description="Helical" evidence="7">
    <location>
        <begin position="170"/>
        <end position="192"/>
    </location>
</feature>
<evidence type="ECO:0000256" key="5">
    <source>
        <dbReference type="ARBA" id="ARBA00022989"/>
    </source>
</evidence>
<keyword evidence="6 7" id="KW-0472">Membrane</keyword>